<protein>
    <recommendedName>
        <fullName evidence="10 13">4-hydroxy-tetrahydrodipicolinate reductase</fullName>
        <shortName evidence="13">HTPA reductase</shortName>
        <ecNumber evidence="10 13">1.17.1.8</ecNumber>
    </recommendedName>
</protein>
<comment type="similarity">
    <text evidence="1 13">Belongs to the DapB family.</text>
</comment>
<dbReference type="Gene3D" id="3.40.50.720">
    <property type="entry name" value="NAD(P)-binding Rossmann-like Domain"/>
    <property type="match status" value="1"/>
</dbReference>
<dbReference type="PROSITE" id="PS01298">
    <property type="entry name" value="DAPB"/>
    <property type="match status" value="1"/>
</dbReference>
<sequence>MIRVAVAGAAGRMGSTVCDAVEGADDMVLTGRADPALGTSLADVLGEADVVVDFTRPDTALANALECVAAGVHVVIGTTGFDIAPLREATGANVFYAPNFAIGAVLMMKFAAEAARHMAKAEIIELHHDRKLDAPSGTAARTAELMAAATGGTAPPIHSVRLPGMVANQEVILGDLGQTLTIRHDTVDRVSFMPGVLLAVRRVAAIEQSPLVGLEHLL</sequence>
<feature type="active site" description="Proton donor" evidence="13">
    <location>
        <position position="131"/>
    </location>
</feature>
<evidence type="ECO:0000256" key="10">
    <source>
        <dbReference type="ARBA" id="ARBA00038983"/>
    </source>
</evidence>
<evidence type="ECO:0000313" key="16">
    <source>
        <dbReference type="EMBL" id="MDW5595381.1"/>
    </source>
</evidence>
<dbReference type="EMBL" id="JAWSTH010000032">
    <property type="protein sequence ID" value="MDW5595381.1"/>
    <property type="molecule type" value="Genomic_DNA"/>
</dbReference>
<evidence type="ECO:0000256" key="9">
    <source>
        <dbReference type="ARBA" id="ARBA00037922"/>
    </source>
</evidence>
<evidence type="ECO:0000256" key="11">
    <source>
        <dbReference type="ARBA" id="ARBA00049080"/>
    </source>
</evidence>
<evidence type="ECO:0000256" key="8">
    <source>
        <dbReference type="ARBA" id="ARBA00023154"/>
    </source>
</evidence>
<dbReference type="Pfam" id="PF01113">
    <property type="entry name" value="DapB_N"/>
    <property type="match status" value="1"/>
</dbReference>
<dbReference type="CDD" id="cd02274">
    <property type="entry name" value="DHDPR_N"/>
    <property type="match status" value="1"/>
</dbReference>
<evidence type="ECO:0000256" key="3">
    <source>
        <dbReference type="ARBA" id="ARBA00022605"/>
    </source>
</evidence>
<feature type="domain" description="Dihydrodipicolinate reductase C-terminal" evidence="15">
    <location>
        <begin position="103"/>
        <end position="218"/>
    </location>
</feature>
<reference evidence="17" key="1">
    <citation type="submission" date="2023-07" db="EMBL/GenBank/DDBJ databases">
        <title>Conexibacter stalactiti sp. nov., isolated from stalactites in a lava cave and emended description of the genus Conexibacter.</title>
        <authorList>
            <person name="Lee S.D."/>
        </authorList>
    </citation>
    <scope>NUCLEOTIDE SEQUENCE [LARGE SCALE GENOMIC DNA]</scope>
    <source>
        <strain evidence="17">KCTC 39840</strain>
    </source>
</reference>
<reference evidence="16 17" key="2">
    <citation type="submission" date="2023-10" db="EMBL/GenBank/DDBJ databases">
        <authorList>
            <person name="Han X.F."/>
        </authorList>
    </citation>
    <scope>NUCLEOTIDE SEQUENCE [LARGE SCALE GENOMIC DNA]</scope>
    <source>
        <strain evidence="16 17">KCTC 39840</strain>
    </source>
</reference>
<gene>
    <name evidence="13" type="primary">dapB</name>
    <name evidence="16" type="ORF">R7226_13615</name>
</gene>
<keyword evidence="6 13" id="KW-0560">Oxidoreductase</keyword>
<evidence type="ECO:0000256" key="4">
    <source>
        <dbReference type="ARBA" id="ARBA00022857"/>
    </source>
</evidence>
<keyword evidence="3 13" id="KW-0028">Amino-acid biosynthesis</keyword>
<feature type="binding site" evidence="13">
    <location>
        <begin position="77"/>
        <end position="79"/>
    </location>
    <ligand>
        <name>NAD(+)</name>
        <dbReference type="ChEBI" id="CHEBI:57540"/>
    </ligand>
</feature>
<comment type="subcellular location">
    <subcellularLocation>
        <location evidence="13">Cytoplasm</location>
    </subcellularLocation>
</comment>
<evidence type="ECO:0000256" key="6">
    <source>
        <dbReference type="ARBA" id="ARBA00023002"/>
    </source>
</evidence>
<evidence type="ECO:0000256" key="2">
    <source>
        <dbReference type="ARBA" id="ARBA00022490"/>
    </source>
</evidence>
<dbReference type="InterPro" id="IPR036291">
    <property type="entry name" value="NAD(P)-bd_dom_sf"/>
</dbReference>
<dbReference type="Pfam" id="PF05173">
    <property type="entry name" value="DapB_C"/>
    <property type="match status" value="1"/>
</dbReference>
<keyword evidence="5 13" id="KW-0220">Diaminopimelate biosynthesis</keyword>
<evidence type="ECO:0000256" key="12">
    <source>
        <dbReference type="ARBA" id="ARBA00049396"/>
    </source>
</evidence>
<dbReference type="PANTHER" id="PTHR20836">
    <property type="entry name" value="DIHYDRODIPICOLINATE REDUCTASE"/>
    <property type="match status" value="1"/>
</dbReference>
<dbReference type="InterPro" id="IPR022664">
    <property type="entry name" value="DapB_N_CS"/>
</dbReference>
<feature type="binding site" evidence="13">
    <location>
        <begin position="97"/>
        <end position="100"/>
    </location>
    <ligand>
        <name>NAD(+)</name>
        <dbReference type="ChEBI" id="CHEBI:57540"/>
    </ligand>
</feature>
<dbReference type="InterPro" id="IPR022663">
    <property type="entry name" value="DapB_C"/>
</dbReference>
<dbReference type="PANTHER" id="PTHR20836:SF0">
    <property type="entry name" value="4-HYDROXY-TETRAHYDRODIPICOLINATE REDUCTASE 1, CHLOROPLASTIC-RELATED"/>
    <property type="match status" value="1"/>
</dbReference>
<name>A0ABU4HQ21_9ACTN</name>
<comment type="caution">
    <text evidence="13">Lacks conserved residue(s) required for the propagation of feature annotation.</text>
</comment>
<proteinExistence type="inferred from homology"/>
<dbReference type="InterPro" id="IPR000846">
    <property type="entry name" value="DapB_N"/>
</dbReference>
<dbReference type="Gene3D" id="3.30.360.10">
    <property type="entry name" value="Dihydrodipicolinate Reductase, domain 2"/>
    <property type="match status" value="1"/>
</dbReference>
<feature type="binding site" evidence="13">
    <location>
        <position position="32"/>
    </location>
    <ligand>
        <name>NADP(+)</name>
        <dbReference type="ChEBI" id="CHEBI:58349"/>
    </ligand>
</feature>
<keyword evidence="4 13" id="KW-0521">NADP</keyword>
<dbReference type="Proteomes" id="UP001284601">
    <property type="component" value="Unassembled WGS sequence"/>
</dbReference>
<evidence type="ECO:0000259" key="14">
    <source>
        <dbReference type="Pfam" id="PF01113"/>
    </source>
</evidence>
<feature type="binding site" evidence="13">
    <location>
        <position position="128"/>
    </location>
    <ligand>
        <name>(S)-2,3,4,5-tetrahydrodipicolinate</name>
        <dbReference type="ChEBI" id="CHEBI:16845"/>
    </ligand>
</feature>
<dbReference type="InterPro" id="IPR023940">
    <property type="entry name" value="DHDPR_bac"/>
</dbReference>
<evidence type="ECO:0000259" key="15">
    <source>
        <dbReference type="Pfam" id="PF05173"/>
    </source>
</evidence>
<keyword evidence="7 13" id="KW-0520">NAD</keyword>
<comment type="pathway">
    <text evidence="9 13">Amino-acid biosynthesis; L-lysine biosynthesis via DAP pathway; (S)-tetrahydrodipicolinate from L-aspartate: step 4/4.</text>
</comment>
<feature type="active site" description="Proton donor/acceptor" evidence="13">
    <location>
        <position position="127"/>
    </location>
</feature>
<comment type="caution">
    <text evidence="13">Was originally thought to be a dihydrodipicolinate reductase (DHDPR), catalyzing the conversion of dihydrodipicolinate to tetrahydrodipicolinate. However, it was shown in E.coli that the substrate of the enzymatic reaction is not dihydrodipicolinate (DHDP) but in fact (2S,4S)-4-hydroxy-2,3,4,5-tetrahydrodipicolinic acid (HTPA), the product released by the DapA-catalyzed reaction.</text>
</comment>
<feature type="binding site" evidence="13">
    <location>
        <begin position="137"/>
        <end position="138"/>
    </location>
    <ligand>
        <name>(S)-2,3,4,5-tetrahydrodipicolinate</name>
        <dbReference type="ChEBI" id="CHEBI:16845"/>
    </ligand>
</feature>
<evidence type="ECO:0000256" key="13">
    <source>
        <dbReference type="HAMAP-Rule" id="MF_00102"/>
    </source>
</evidence>
<evidence type="ECO:0000256" key="5">
    <source>
        <dbReference type="ARBA" id="ARBA00022915"/>
    </source>
</evidence>
<keyword evidence="17" id="KW-1185">Reference proteome</keyword>
<keyword evidence="8 13" id="KW-0457">Lysine biosynthesis</keyword>
<comment type="caution">
    <text evidence="16">The sequence shown here is derived from an EMBL/GenBank/DDBJ whole genome shotgun (WGS) entry which is preliminary data.</text>
</comment>
<comment type="subunit">
    <text evidence="13">Homotetramer.</text>
</comment>
<dbReference type="HAMAP" id="MF_00102">
    <property type="entry name" value="DapB"/>
    <property type="match status" value="1"/>
</dbReference>
<keyword evidence="2 13" id="KW-0963">Cytoplasm</keyword>
<comment type="catalytic activity">
    <reaction evidence="11 13">
        <text>(S)-2,3,4,5-tetrahydrodipicolinate + NADP(+) + H2O = (2S,4S)-4-hydroxy-2,3,4,5-tetrahydrodipicolinate + NADPH + H(+)</text>
        <dbReference type="Rhea" id="RHEA:35331"/>
        <dbReference type="ChEBI" id="CHEBI:15377"/>
        <dbReference type="ChEBI" id="CHEBI:15378"/>
        <dbReference type="ChEBI" id="CHEBI:16845"/>
        <dbReference type="ChEBI" id="CHEBI:57783"/>
        <dbReference type="ChEBI" id="CHEBI:58349"/>
        <dbReference type="ChEBI" id="CHEBI:67139"/>
        <dbReference type="EC" id="1.17.1.8"/>
    </reaction>
</comment>
<organism evidence="16 17">
    <name type="scientific">Conexibacter stalactiti</name>
    <dbReference type="NCBI Taxonomy" id="1940611"/>
    <lineage>
        <taxon>Bacteria</taxon>
        <taxon>Bacillati</taxon>
        <taxon>Actinomycetota</taxon>
        <taxon>Thermoleophilia</taxon>
        <taxon>Solirubrobacterales</taxon>
        <taxon>Conexibacteraceae</taxon>
        <taxon>Conexibacter</taxon>
    </lineage>
</organism>
<accession>A0ABU4HQ21</accession>
<dbReference type="EC" id="1.17.1.8" evidence="10 13"/>
<dbReference type="RefSeq" id="WP_318597717.1">
    <property type="nucleotide sequence ID" value="NZ_JAWSTH010000032.1"/>
</dbReference>
<evidence type="ECO:0000313" key="17">
    <source>
        <dbReference type="Proteomes" id="UP001284601"/>
    </source>
</evidence>
<comment type="catalytic activity">
    <reaction evidence="12 13">
        <text>(S)-2,3,4,5-tetrahydrodipicolinate + NAD(+) + H2O = (2S,4S)-4-hydroxy-2,3,4,5-tetrahydrodipicolinate + NADH + H(+)</text>
        <dbReference type="Rhea" id="RHEA:35323"/>
        <dbReference type="ChEBI" id="CHEBI:15377"/>
        <dbReference type="ChEBI" id="CHEBI:15378"/>
        <dbReference type="ChEBI" id="CHEBI:16845"/>
        <dbReference type="ChEBI" id="CHEBI:57540"/>
        <dbReference type="ChEBI" id="CHEBI:57945"/>
        <dbReference type="ChEBI" id="CHEBI:67139"/>
        <dbReference type="EC" id="1.17.1.8"/>
    </reaction>
</comment>
<evidence type="ECO:0000256" key="1">
    <source>
        <dbReference type="ARBA" id="ARBA00006642"/>
    </source>
</evidence>
<comment type="function">
    <text evidence="13">Catalyzes the conversion of 4-hydroxy-tetrahydrodipicolinate (HTPA) to tetrahydrodipicolinate.</text>
</comment>
<evidence type="ECO:0000256" key="7">
    <source>
        <dbReference type="ARBA" id="ARBA00023027"/>
    </source>
</evidence>
<feature type="domain" description="Dihydrodipicolinate reductase N-terminal" evidence="14">
    <location>
        <begin position="2"/>
        <end position="100"/>
    </location>
</feature>
<dbReference type="SUPFAM" id="SSF55347">
    <property type="entry name" value="Glyceraldehyde-3-phosphate dehydrogenase-like, C-terminal domain"/>
    <property type="match status" value="1"/>
</dbReference>
<feature type="binding site" evidence="13">
    <location>
        <begin position="8"/>
        <end position="13"/>
    </location>
    <ligand>
        <name>NAD(+)</name>
        <dbReference type="ChEBI" id="CHEBI:57540"/>
    </ligand>
</feature>
<dbReference type="SUPFAM" id="SSF51735">
    <property type="entry name" value="NAD(P)-binding Rossmann-fold domains"/>
    <property type="match status" value="1"/>
</dbReference>
<dbReference type="PIRSF" id="PIRSF000161">
    <property type="entry name" value="DHPR"/>
    <property type="match status" value="1"/>
</dbReference>